<gene>
    <name evidence="4" type="ORF">ASPVEDRAFT_187839</name>
</gene>
<dbReference type="SUPFAM" id="SSF51735">
    <property type="entry name" value="NAD(P)-binding Rossmann-fold domains"/>
    <property type="match status" value="1"/>
</dbReference>
<feature type="domain" description="Enoyl reductase (ER)" evidence="3">
    <location>
        <begin position="16"/>
        <end position="262"/>
    </location>
</feature>
<evidence type="ECO:0000259" key="3">
    <source>
        <dbReference type="SMART" id="SM00829"/>
    </source>
</evidence>
<protein>
    <recommendedName>
        <fullName evidence="3">Enoyl reductase (ER) domain-containing protein</fullName>
    </recommendedName>
</protein>
<reference evidence="5" key="1">
    <citation type="journal article" date="2017" name="Genome Biol.">
        <title>Comparative genomics reveals high biological diversity and specific adaptations in the industrially and medically important fungal genus Aspergillus.</title>
        <authorList>
            <person name="de Vries R.P."/>
            <person name="Riley R."/>
            <person name="Wiebenga A."/>
            <person name="Aguilar-Osorio G."/>
            <person name="Amillis S."/>
            <person name="Uchima C.A."/>
            <person name="Anderluh G."/>
            <person name="Asadollahi M."/>
            <person name="Askin M."/>
            <person name="Barry K."/>
            <person name="Battaglia E."/>
            <person name="Bayram O."/>
            <person name="Benocci T."/>
            <person name="Braus-Stromeyer S.A."/>
            <person name="Caldana C."/>
            <person name="Canovas D."/>
            <person name="Cerqueira G.C."/>
            <person name="Chen F."/>
            <person name="Chen W."/>
            <person name="Choi C."/>
            <person name="Clum A."/>
            <person name="Dos Santos R.A."/>
            <person name="Damasio A.R."/>
            <person name="Diallinas G."/>
            <person name="Emri T."/>
            <person name="Fekete E."/>
            <person name="Flipphi M."/>
            <person name="Freyberg S."/>
            <person name="Gallo A."/>
            <person name="Gournas C."/>
            <person name="Habgood R."/>
            <person name="Hainaut M."/>
            <person name="Harispe M.L."/>
            <person name="Henrissat B."/>
            <person name="Hilden K.S."/>
            <person name="Hope R."/>
            <person name="Hossain A."/>
            <person name="Karabika E."/>
            <person name="Karaffa L."/>
            <person name="Karanyi Z."/>
            <person name="Krasevec N."/>
            <person name="Kuo A."/>
            <person name="Kusch H."/>
            <person name="LaButti K."/>
            <person name="Lagendijk E.L."/>
            <person name="Lapidus A."/>
            <person name="Levasseur A."/>
            <person name="Lindquist E."/>
            <person name="Lipzen A."/>
            <person name="Logrieco A.F."/>
            <person name="MacCabe A."/>
            <person name="Maekelae M.R."/>
            <person name="Malavazi I."/>
            <person name="Melin P."/>
            <person name="Meyer V."/>
            <person name="Mielnichuk N."/>
            <person name="Miskei M."/>
            <person name="Molnar A.P."/>
            <person name="Mule G."/>
            <person name="Ngan C.Y."/>
            <person name="Orejas M."/>
            <person name="Orosz E."/>
            <person name="Ouedraogo J.P."/>
            <person name="Overkamp K.M."/>
            <person name="Park H.-S."/>
            <person name="Perrone G."/>
            <person name="Piumi F."/>
            <person name="Punt P.J."/>
            <person name="Ram A.F."/>
            <person name="Ramon A."/>
            <person name="Rauscher S."/>
            <person name="Record E."/>
            <person name="Riano-Pachon D.M."/>
            <person name="Robert V."/>
            <person name="Roehrig J."/>
            <person name="Ruller R."/>
            <person name="Salamov A."/>
            <person name="Salih N.S."/>
            <person name="Samson R.A."/>
            <person name="Sandor E."/>
            <person name="Sanguinetti M."/>
            <person name="Schuetze T."/>
            <person name="Sepcic K."/>
            <person name="Shelest E."/>
            <person name="Sherlock G."/>
            <person name="Sophianopoulou V."/>
            <person name="Squina F.M."/>
            <person name="Sun H."/>
            <person name="Susca A."/>
            <person name="Todd R.B."/>
            <person name="Tsang A."/>
            <person name="Unkles S.E."/>
            <person name="van de Wiele N."/>
            <person name="van Rossen-Uffink D."/>
            <person name="Oliveira J.V."/>
            <person name="Vesth T.C."/>
            <person name="Visser J."/>
            <person name="Yu J.-H."/>
            <person name="Zhou M."/>
            <person name="Andersen M.R."/>
            <person name="Archer D.B."/>
            <person name="Baker S.E."/>
            <person name="Benoit I."/>
            <person name="Brakhage A.A."/>
            <person name="Braus G.H."/>
            <person name="Fischer R."/>
            <person name="Frisvad J.C."/>
            <person name="Goldman G.H."/>
            <person name="Houbraken J."/>
            <person name="Oakley B."/>
            <person name="Pocsi I."/>
            <person name="Scazzocchio C."/>
            <person name="Seiboth B."/>
            <person name="vanKuyk P.A."/>
            <person name="Wortman J."/>
            <person name="Dyer P.S."/>
            <person name="Grigoriev I.V."/>
        </authorList>
    </citation>
    <scope>NUCLEOTIDE SEQUENCE [LARGE SCALE GENOMIC DNA]</scope>
    <source>
        <strain evidence="5">CBS 583.65</strain>
    </source>
</reference>
<dbReference type="RefSeq" id="XP_040665331.1">
    <property type="nucleotide sequence ID" value="XM_040809013.1"/>
</dbReference>
<dbReference type="Gene3D" id="3.40.50.720">
    <property type="entry name" value="NAD(P)-binding Rossmann-like Domain"/>
    <property type="match status" value="1"/>
</dbReference>
<dbReference type="Gene3D" id="3.90.180.10">
    <property type="entry name" value="Medium-chain alcohol dehydrogenases, catalytic domain"/>
    <property type="match status" value="1"/>
</dbReference>
<dbReference type="CDD" id="cd08249">
    <property type="entry name" value="enoyl_reductase_like"/>
    <property type="match status" value="1"/>
</dbReference>
<dbReference type="InterPro" id="IPR011032">
    <property type="entry name" value="GroES-like_sf"/>
</dbReference>
<organism evidence="4 5">
    <name type="scientific">Aspergillus versicolor CBS 583.65</name>
    <dbReference type="NCBI Taxonomy" id="1036611"/>
    <lineage>
        <taxon>Eukaryota</taxon>
        <taxon>Fungi</taxon>
        <taxon>Dikarya</taxon>
        <taxon>Ascomycota</taxon>
        <taxon>Pezizomycotina</taxon>
        <taxon>Eurotiomycetes</taxon>
        <taxon>Eurotiomycetidae</taxon>
        <taxon>Eurotiales</taxon>
        <taxon>Aspergillaceae</taxon>
        <taxon>Aspergillus</taxon>
        <taxon>Aspergillus subgen. Nidulantes</taxon>
    </lineage>
</organism>
<dbReference type="Proteomes" id="UP000184073">
    <property type="component" value="Unassembled WGS sequence"/>
</dbReference>
<dbReference type="InterPro" id="IPR013149">
    <property type="entry name" value="ADH-like_C"/>
</dbReference>
<dbReference type="Pfam" id="PF08240">
    <property type="entry name" value="ADH_N"/>
    <property type="match status" value="1"/>
</dbReference>
<dbReference type="InterPro" id="IPR036291">
    <property type="entry name" value="NAD(P)-bd_dom_sf"/>
</dbReference>
<dbReference type="PANTHER" id="PTHR45348">
    <property type="entry name" value="HYPOTHETICAL OXIDOREDUCTASE (EUROFUNG)"/>
    <property type="match status" value="1"/>
</dbReference>
<evidence type="ECO:0000313" key="4">
    <source>
        <dbReference type="EMBL" id="OJI99568.1"/>
    </source>
</evidence>
<comment type="similarity">
    <text evidence="1">Belongs to the zinc-containing alcohol dehydrogenase family.</text>
</comment>
<dbReference type="InterPro" id="IPR013154">
    <property type="entry name" value="ADH-like_N"/>
</dbReference>
<sequence length="352" mass="38428">MFHPISNNALVIKTTGGKSSFEQRLSQIPKPRANQALVRVSHVAQNSIDGKISYSFDNGNFGDGDVLGCDFVGTVEEIGDAVSKLSKGDIIAGIVLGGKIKGLGGYSEYTLADEELCFKLPPNIPREEAVTVPLAVCTAYLGLFSAGCLNIDRKEGPEASILIWGASSCVGRFAIQIATIYRFRVIATCSPSNFDLVRSLGASHVLDYRDMDVIPRIHELSPRLEYAFDTMGSSKTSSTVSEALTGVSRRLCTIRQSDAYQSNISSYASITDVCVWKAFLHDHWEGERRFSPSVSSHNSATELFSAVGNWLRDSIIKPNHPRILKGGLYAVKSGFELDRSEGPLDYKLVYEI</sequence>
<dbReference type="PANTHER" id="PTHR45348:SF2">
    <property type="entry name" value="ZINC-TYPE ALCOHOL DEHYDROGENASE-LIKE PROTEIN C2E1P3.01"/>
    <property type="match status" value="1"/>
</dbReference>
<keyword evidence="5" id="KW-1185">Reference proteome</keyword>
<dbReference type="SUPFAM" id="SSF50129">
    <property type="entry name" value="GroES-like"/>
    <property type="match status" value="1"/>
</dbReference>
<dbReference type="STRING" id="1036611.A0A1L9PDJ8"/>
<dbReference type="AlphaFoldDB" id="A0A1L9PDJ8"/>
<accession>A0A1L9PDJ8</accession>
<dbReference type="GeneID" id="63724524"/>
<name>A0A1L9PDJ8_ASPVE</name>
<dbReference type="SMART" id="SM00829">
    <property type="entry name" value="PKS_ER"/>
    <property type="match status" value="1"/>
</dbReference>
<dbReference type="InterPro" id="IPR047122">
    <property type="entry name" value="Trans-enoyl_RdTase-like"/>
</dbReference>
<dbReference type="EMBL" id="KV878127">
    <property type="protein sequence ID" value="OJI99568.1"/>
    <property type="molecule type" value="Genomic_DNA"/>
</dbReference>
<dbReference type="VEuPathDB" id="FungiDB:ASPVEDRAFT_187839"/>
<dbReference type="InterPro" id="IPR020843">
    <property type="entry name" value="ER"/>
</dbReference>
<evidence type="ECO:0000256" key="1">
    <source>
        <dbReference type="ARBA" id="ARBA00008072"/>
    </source>
</evidence>
<proteinExistence type="inferred from homology"/>
<dbReference type="Pfam" id="PF00107">
    <property type="entry name" value="ADH_zinc_N"/>
    <property type="match status" value="1"/>
</dbReference>
<dbReference type="OrthoDB" id="9992527at2759"/>
<evidence type="ECO:0000256" key="2">
    <source>
        <dbReference type="ARBA" id="ARBA00023002"/>
    </source>
</evidence>
<dbReference type="GO" id="GO:0016651">
    <property type="term" value="F:oxidoreductase activity, acting on NAD(P)H"/>
    <property type="evidence" value="ECO:0007669"/>
    <property type="project" value="InterPro"/>
</dbReference>
<keyword evidence="2" id="KW-0560">Oxidoreductase</keyword>
<evidence type="ECO:0000313" key="5">
    <source>
        <dbReference type="Proteomes" id="UP000184073"/>
    </source>
</evidence>